<dbReference type="InterPro" id="IPR036868">
    <property type="entry name" value="TusA-like_sf"/>
</dbReference>
<organism evidence="3 4">
    <name type="scientific">Biomaibacter acetigenes</name>
    <dbReference type="NCBI Taxonomy" id="2316383"/>
    <lineage>
        <taxon>Bacteria</taxon>
        <taxon>Bacillati</taxon>
        <taxon>Bacillota</taxon>
        <taxon>Clostridia</taxon>
        <taxon>Thermosediminibacterales</taxon>
        <taxon>Tepidanaerobacteraceae</taxon>
        <taxon>Biomaibacter</taxon>
    </lineage>
</organism>
<evidence type="ECO:0000313" key="4">
    <source>
        <dbReference type="Proteomes" id="UP000280960"/>
    </source>
</evidence>
<name>A0A3G2R463_9FIRM</name>
<evidence type="ECO:0000259" key="2">
    <source>
        <dbReference type="Pfam" id="PF01206"/>
    </source>
</evidence>
<dbReference type="PANTHER" id="PTHR33279:SF6">
    <property type="entry name" value="SULFUR CARRIER PROTEIN YEDF-RELATED"/>
    <property type="match status" value="1"/>
</dbReference>
<accession>A0A3G2R463</accession>
<dbReference type="SUPFAM" id="SSF64307">
    <property type="entry name" value="SirA-like"/>
    <property type="match status" value="1"/>
</dbReference>
<evidence type="ECO:0000313" key="3">
    <source>
        <dbReference type="EMBL" id="AYO29908.1"/>
    </source>
</evidence>
<comment type="similarity">
    <text evidence="1">Belongs to the sulfur carrier protein TusA family.</text>
</comment>
<dbReference type="Gene3D" id="3.30.110.40">
    <property type="entry name" value="TusA-like domain"/>
    <property type="match status" value="1"/>
</dbReference>
<keyword evidence="4" id="KW-1185">Reference proteome</keyword>
<dbReference type="KEGG" id="bacg:D2962_04180"/>
<dbReference type="Pfam" id="PF01206">
    <property type="entry name" value="TusA"/>
    <property type="match status" value="1"/>
</dbReference>
<dbReference type="RefSeq" id="WP_120765300.1">
    <property type="nucleotide sequence ID" value="NZ_CP033169.1"/>
</dbReference>
<dbReference type="PANTHER" id="PTHR33279">
    <property type="entry name" value="SULFUR CARRIER PROTEIN YEDF-RELATED"/>
    <property type="match status" value="1"/>
</dbReference>
<proteinExistence type="inferred from homology"/>
<dbReference type="InterPro" id="IPR001455">
    <property type="entry name" value="TusA-like"/>
</dbReference>
<gene>
    <name evidence="3" type="ORF">D2962_04180</name>
</gene>
<feature type="domain" description="UPF0033" evidence="2">
    <location>
        <begin position="4"/>
        <end position="70"/>
    </location>
</feature>
<dbReference type="EMBL" id="CP033169">
    <property type="protein sequence ID" value="AYO29908.1"/>
    <property type="molecule type" value="Genomic_DNA"/>
</dbReference>
<dbReference type="Proteomes" id="UP000280960">
    <property type="component" value="Chromosome"/>
</dbReference>
<sequence>MAEIKVDAKCLQCPGPIVQLFNAVKSAQSGDVIVVEATDHGFYKDVQAWCKKTGNELLSLEDGDVIVAKVKKA</sequence>
<protein>
    <submittedName>
        <fullName evidence="3">SirA family protein</fullName>
    </submittedName>
</protein>
<evidence type="ECO:0000256" key="1">
    <source>
        <dbReference type="ARBA" id="ARBA00008984"/>
    </source>
</evidence>
<reference evidence="3 4" key="1">
    <citation type="submission" date="2018-10" db="EMBL/GenBank/DDBJ databases">
        <authorList>
            <person name="Zhang X."/>
        </authorList>
    </citation>
    <scope>NUCLEOTIDE SEQUENCE [LARGE SCALE GENOMIC DNA]</scope>
    <source>
        <strain evidence="3 4">SK-G1</strain>
    </source>
</reference>
<dbReference type="AlphaFoldDB" id="A0A3G2R463"/>